<evidence type="ECO:0000256" key="1">
    <source>
        <dbReference type="ARBA" id="ARBA00006429"/>
    </source>
</evidence>
<evidence type="ECO:0000313" key="6">
    <source>
        <dbReference type="Proteomes" id="UP000244948"/>
    </source>
</evidence>
<dbReference type="GO" id="GO:0004518">
    <property type="term" value="F:nuclease activity"/>
    <property type="evidence" value="ECO:0007669"/>
    <property type="project" value="UniProtKB-KW"/>
</dbReference>
<dbReference type="InterPro" id="IPR044925">
    <property type="entry name" value="His-Me_finger_sf"/>
</dbReference>
<protein>
    <submittedName>
        <fullName evidence="5">Deoxyribonuclease</fullName>
    </submittedName>
</protein>
<dbReference type="PANTHER" id="PTHR33607:SF2">
    <property type="entry name" value="ENDONUCLEASE-1"/>
    <property type="match status" value="1"/>
</dbReference>
<dbReference type="EMBL" id="QEWR01000002">
    <property type="protein sequence ID" value="PWD84344.1"/>
    <property type="molecule type" value="Genomic_DNA"/>
</dbReference>
<keyword evidence="6" id="KW-1185">Reference proteome</keyword>
<reference evidence="5 6" key="1">
    <citation type="journal article" date="2018" name="Genome Announc.">
        <title>Ignatzschineria cameli sp. nov., isolated from necrotic foot tissue of dromedaries (Camelus dromedarius) and associated maggots (Wohlfahrtia species) in Dubai.</title>
        <authorList>
            <person name="Tsang C.C."/>
            <person name="Tang J.Y."/>
            <person name="Fong J.Y."/>
            <person name="Kinne J."/>
            <person name="Lee H.H."/>
            <person name="Joseph M."/>
            <person name="Jose S."/>
            <person name="Schuster R.K."/>
            <person name="Tang Y."/>
            <person name="Sivakumar S."/>
            <person name="Chen J.H."/>
            <person name="Teng J.L."/>
            <person name="Lau S.K."/>
            <person name="Wernery U."/>
            <person name="Woo P.C."/>
        </authorList>
    </citation>
    <scope>NUCLEOTIDE SEQUENCE [LARGE SCALE GENOMIC DNA]</scope>
    <source>
        <strain evidence="5 6">KCTC 22643</strain>
    </source>
</reference>
<accession>A0A2U2AMA5</accession>
<name>A0A2U2AMA5_9GAMM</name>
<keyword evidence="4" id="KW-0472">Membrane</keyword>
<dbReference type="AlphaFoldDB" id="A0A2U2AMA5"/>
<dbReference type="PANTHER" id="PTHR33607">
    <property type="entry name" value="ENDONUCLEASE-1"/>
    <property type="match status" value="1"/>
</dbReference>
<dbReference type="SUPFAM" id="SSF54060">
    <property type="entry name" value="His-Me finger endonucleases"/>
    <property type="match status" value="1"/>
</dbReference>
<evidence type="ECO:0000313" key="5">
    <source>
        <dbReference type="EMBL" id="PWD84344.1"/>
    </source>
</evidence>
<evidence type="ECO:0000256" key="2">
    <source>
        <dbReference type="ARBA" id="ARBA00022722"/>
    </source>
</evidence>
<sequence>MRPGFNKSIEKVIKKSFKKRNPKQWILGIVALAAIGLFQYFYGDGLITDKSSKVTSFEQAKRELVKIYKAYPDQEEFYCGCDFTFNNQSGVVDLASCGYVIRNNPERANRIEWEHVVPAHAFGKNMQCWKDGGRSGCKVGDVDENTLFKMMEGDMHNLQPAIGEINADRSNFSFAELSPQFNQYGACQFRTDFKKRQVLPRDEVKGMIARTYLYMNDRYNVPFTSREMNLMQKWHLTFPPTSWECERNEIILDIQGNDNPFITKSCNANGIQWSSHQSRSFFQTLLQNFLKIFD</sequence>
<gene>
    <name evidence="5" type="ORF">DC082_02025</name>
</gene>
<comment type="similarity">
    <text evidence="1">Belongs to the EndA/NucM nuclease family.</text>
</comment>
<keyword evidence="2" id="KW-0540">Nuclease</keyword>
<dbReference type="Pfam" id="PF04231">
    <property type="entry name" value="Endonuclease_1"/>
    <property type="match status" value="1"/>
</dbReference>
<dbReference type="GO" id="GO:0016787">
    <property type="term" value="F:hydrolase activity"/>
    <property type="evidence" value="ECO:0007669"/>
    <property type="project" value="UniProtKB-KW"/>
</dbReference>
<keyword evidence="3" id="KW-0378">Hydrolase</keyword>
<dbReference type="RefSeq" id="WP_109235537.1">
    <property type="nucleotide sequence ID" value="NZ_BMXZ01000001.1"/>
</dbReference>
<dbReference type="InterPro" id="IPR007346">
    <property type="entry name" value="Endonuclease-I"/>
</dbReference>
<proteinExistence type="inferred from homology"/>
<dbReference type="Proteomes" id="UP000244948">
    <property type="component" value="Unassembled WGS sequence"/>
</dbReference>
<comment type="caution">
    <text evidence="5">The sequence shown here is derived from an EMBL/GenBank/DDBJ whole genome shotgun (WGS) entry which is preliminary data.</text>
</comment>
<feature type="transmembrane region" description="Helical" evidence="4">
    <location>
        <begin position="25"/>
        <end position="42"/>
    </location>
</feature>
<keyword evidence="4" id="KW-0812">Transmembrane</keyword>
<evidence type="ECO:0000256" key="4">
    <source>
        <dbReference type="SAM" id="Phobius"/>
    </source>
</evidence>
<organism evidence="5 6">
    <name type="scientific">Ignatzschineria indica</name>
    <dbReference type="NCBI Taxonomy" id="472583"/>
    <lineage>
        <taxon>Bacteria</taxon>
        <taxon>Pseudomonadati</taxon>
        <taxon>Pseudomonadota</taxon>
        <taxon>Gammaproteobacteria</taxon>
        <taxon>Cardiobacteriales</taxon>
        <taxon>Ignatzschineriaceae</taxon>
        <taxon>Ignatzschineria</taxon>
    </lineage>
</organism>
<keyword evidence="4" id="KW-1133">Transmembrane helix</keyword>
<evidence type="ECO:0000256" key="3">
    <source>
        <dbReference type="ARBA" id="ARBA00022801"/>
    </source>
</evidence>